<dbReference type="Pfam" id="PF05147">
    <property type="entry name" value="LANC_like"/>
    <property type="match status" value="1"/>
</dbReference>
<organism evidence="1 2">
    <name type="scientific">Planosporangium thailandense</name>
    <dbReference type="NCBI Taxonomy" id="765197"/>
    <lineage>
        <taxon>Bacteria</taxon>
        <taxon>Bacillati</taxon>
        <taxon>Actinomycetota</taxon>
        <taxon>Actinomycetes</taxon>
        <taxon>Micromonosporales</taxon>
        <taxon>Micromonosporaceae</taxon>
        <taxon>Planosporangium</taxon>
    </lineage>
</organism>
<reference evidence="1 2" key="1">
    <citation type="submission" date="2020-03" db="EMBL/GenBank/DDBJ databases">
        <title>WGS of the type strain of Planosporangium spp.</title>
        <authorList>
            <person name="Thawai C."/>
        </authorList>
    </citation>
    <scope>NUCLEOTIDE SEQUENCE [LARGE SCALE GENOMIC DNA]</scope>
    <source>
        <strain evidence="1 2">TBRC 5610</strain>
    </source>
</reference>
<proteinExistence type="predicted"/>
<dbReference type="InterPro" id="IPR007822">
    <property type="entry name" value="LANC-like"/>
</dbReference>
<gene>
    <name evidence="1" type="ORF">HC031_25405</name>
</gene>
<dbReference type="InterPro" id="IPR033889">
    <property type="entry name" value="LanC"/>
</dbReference>
<dbReference type="EMBL" id="JAATVY010000024">
    <property type="protein sequence ID" value="NJC73027.1"/>
    <property type="molecule type" value="Genomic_DNA"/>
</dbReference>
<dbReference type="RefSeq" id="WP_167927926.1">
    <property type="nucleotide sequence ID" value="NZ_JAATVY010000024.1"/>
</dbReference>
<dbReference type="Gene3D" id="1.50.10.20">
    <property type="match status" value="1"/>
</dbReference>
<evidence type="ECO:0000313" key="2">
    <source>
        <dbReference type="Proteomes" id="UP000722989"/>
    </source>
</evidence>
<dbReference type="CDD" id="cd04793">
    <property type="entry name" value="LanC"/>
    <property type="match status" value="1"/>
</dbReference>
<protein>
    <submittedName>
        <fullName evidence="1">Lanthionine synthetase C family protein</fullName>
    </submittedName>
</protein>
<name>A0ABX0Y4H5_9ACTN</name>
<comment type="caution">
    <text evidence="1">The sequence shown here is derived from an EMBL/GenBank/DDBJ whole genome shotgun (WGS) entry which is preliminary data.</text>
</comment>
<keyword evidence="2" id="KW-1185">Reference proteome</keyword>
<dbReference type="PRINTS" id="PR01950">
    <property type="entry name" value="LANCSUPER"/>
</dbReference>
<dbReference type="SUPFAM" id="SSF158745">
    <property type="entry name" value="LanC-like"/>
    <property type="match status" value="1"/>
</dbReference>
<accession>A0ABX0Y4H5</accession>
<dbReference type="PRINTS" id="PR01955">
    <property type="entry name" value="LANCFRANKIA"/>
</dbReference>
<evidence type="ECO:0000313" key="1">
    <source>
        <dbReference type="EMBL" id="NJC73027.1"/>
    </source>
</evidence>
<sequence length="392" mass="42115">MTRPGNPQGSRPPGWAHCLGTGAAGIALRHIHRARAGNGSWRTVQHWAVTMTGNPITTPPHASSLYTGAPAVAFALHSAGQPAYAAALETLDHHIAAATRQRLDRAHERIDRRCLPTLREFDLIGGLTGLGAYLLYRHGGGELLRDGLSYLVRLSKPIEVGGETLPGWWTGNGPADQRSAHWPGGHANFGIAHGIAGPLALLSTTMRRGIMVSGQADAISDLCTWLDRWRCGTNHRPWWPEMISLPEWRSGTVRQRGPHRPSWCYGTPGLARAQQLAAVAMADPARQRHAERALVACLTDEHQLAQLGDVSLCHGWAGLALTTWRAATDSDTDLAAHIPRVLGRLDQHLARHGLPPGDGLLEGTAGINLVRDTTTATTPPASTWDACLLISG</sequence>
<dbReference type="SMART" id="SM01260">
    <property type="entry name" value="LANC_like"/>
    <property type="match status" value="1"/>
</dbReference>
<dbReference type="Proteomes" id="UP000722989">
    <property type="component" value="Unassembled WGS sequence"/>
</dbReference>